<feature type="active site" description="Nucleophile" evidence="18">
    <location>
        <position position="126"/>
    </location>
</feature>
<evidence type="ECO:0000256" key="17">
    <source>
        <dbReference type="ARBA" id="ARBA00081344"/>
    </source>
</evidence>
<sequence length="448" mass="50466">MLASRTSSFTSRLLQSLRPAHYLRMSATVAAEESPGLPQKRPHEDGDTQEDVQGKKPRPEFQRIKRRKYAVLICYSGQGYLGLQRNPGMKTIEEDLLKAWLEAGVITDEAFANAKAIEFQRAARTDKGVSAVRQILSAKLPLEVNVEAVNQHLPEQIRMVALKRATKGFNCKGNADARTYSYMMPSFALASKDDLISPDYRITKETLDRTNQVLSIYLGTHNYHNFTSKKSFADPSSNRYIIKMSCDEPVVCEGMEFVTVYVKGQSFMLHQIRKMVGLAIAVVRGCCSESVISKAWAEEKLDIPIAPGLGLVLEEVHYDRYNQRYGSDGMHEAIEWSSVKPTLDDFKHKFILTSIVRTEKEENSMKSWLETLPMHTFDIRKAHRQHALSAENGGNEDNEDEVEEDGIKEKSEETSTISKNNAEDSSKTNGTVLEEVSKLEEKSDEAKS</sequence>
<reference evidence="22" key="2">
    <citation type="submission" date="2014-07" db="EMBL/GenBank/DDBJ databases">
        <authorList>
            <person name="Hull J."/>
        </authorList>
    </citation>
    <scope>NUCLEOTIDE SEQUENCE</scope>
</reference>
<evidence type="ECO:0000313" key="22">
    <source>
        <dbReference type="EMBL" id="JAF98829.1"/>
    </source>
</evidence>
<dbReference type="PANTHER" id="PTHR11142">
    <property type="entry name" value="PSEUDOURIDYLATE SYNTHASE"/>
    <property type="match status" value="1"/>
</dbReference>
<dbReference type="InterPro" id="IPR041708">
    <property type="entry name" value="PUS1/PUS2-like"/>
</dbReference>
<proteinExistence type="inferred from homology"/>
<feature type="region of interest" description="Disordered" evidence="20">
    <location>
        <begin position="383"/>
        <end position="448"/>
    </location>
</feature>
<name>A0A0A9W1T9_LYGHE</name>
<evidence type="ECO:0000256" key="4">
    <source>
        <dbReference type="ARBA" id="ARBA00022664"/>
    </source>
</evidence>
<evidence type="ECO:0000256" key="2">
    <source>
        <dbReference type="ARBA" id="ARBA00004123"/>
    </source>
</evidence>
<organism evidence="22">
    <name type="scientific">Lygus hesperus</name>
    <name type="common">Western plant bug</name>
    <dbReference type="NCBI Taxonomy" id="30085"/>
    <lineage>
        <taxon>Eukaryota</taxon>
        <taxon>Metazoa</taxon>
        <taxon>Ecdysozoa</taxon>
        <taxon>Arthropoda</taxon>
        <taxon>Hexapoda</taxon>
        <taxon>Insecta</taxon>
        <taxon>Pterygota</taxon>
        <taxon>Neoptera</taxon>
        <taxon>Paraneoptera</taxon>
        <taxon>Hemiptera</taxon>
        <taxon>Heteroptera</taxon>
        <taxon>Panheteroptera</taxon>
        <taxon>Cimicomorpha</taxon>
        <taxon>Miridae</taxon>
        <taxon>Mirini</taxon>
        <taxon>Lygus</taxon>
    </lineage>
</organism>
<feature type="compositionally biased region" description="Acidic residues" evidence="20">
    <location>
        <begin position="394"/>
        <end position="404"/>
    </location>
</feature>
<dbReference type="EC" id="5.4.99.12" evidence="12"/>
<comment type="function">
    <text evidence="10">Pseudouridylate synthase that catalyzes pseudouridylation of tRNAs and mRNAs. Acts on positions 27/28 in the anticodon stem and also positions 34 and 36 in the anticodon of an intron containing tRNA. Also catalyzes pseudouridylation of mRNAs: mediates pseudouridylation of mRNAs with the consensus sequence 5'-UGUAG-3'. Acts as a regulator of pre-mRNA splicing by mediating pseudouridylation of pre-mRNAs at locations associated with alternatively spliced regions. Pseudouridylation of pre-mRNAs near splice sites directly regulates mRNA splicing and mRNA 3'-end processing. Involved in regulation of nuclear receptor activity through pseudouridylation of SRA1 mRNA.</text>
</comment>
<keyword evidence="7" id="KW-0539">Nucleus</keyword>
<keyword evidence="5" id="KW-0819">tRNA processing</keyword>
<dbReference type="GO" id="GO:0005634">
    <property type="term" value="C:nucleus"/>
    <property type="evidence" value="ECO:0007669"/>
    <property type="project" value="UniProtKB-SubCell"/>
</dbReference>
<dbReference type="InterPro" id="IPR020095">
    <property type="entry name" value="PsdUridine_synth_TruA_C"/>
</dbReference>
<comment type="catalytic activity">
    <reaction evidence="9">
        <text>uridine(38/39/40) in tRNA = pseudouridine(38/39/40) in tRNA</text>
        <dbReference type="Rhea" id="RHEA:22376"/>
        <dbReference type="Rhea" id="RHEA-COMP:10085"/>
        <dbReference type="Rhea" id="RHEA-COMP:10087"/>
        <dbReference type="ChEBI" id="CHEBI:65314"/>
        <dbReference type="ChEBI" id="CHEBI:65315"/>
        <dbReference type="EC" id="5.4.99.12"/>
    </reaction>
</comment>
<feature type="compositionally biased region" description="Basic and acidic residues" evidence="20">
    <location>
        <begin position="435"/>
        <end position="448"/>
    </location>
</feature>
<dbReference type="InterPro" id="IPR020097">
    <property type="entry name" value="PsdUridine_synth_TruA_a/b_dom"/>
</dbReference>
<reference evidence="22" key="1">
    <citation type="journal article" date="2014" name="PLoS ONE">
        <title>Transcriptome-Based Identification of ABC Transporters in the Western Tarnished Plant Bug Lygus hesperus.</title>
        <authorList>
            <person name="Hull J.J."/>
            <person name="Chaney K."/>
            <person name="Geib S.M."/>
            <person name="Fabrick J.A."/>
            <person name="Brent C.S."/>
            <person name="Walsh D."/>
            <person name="Lavine L.C."/>
        </authorList>
    </citation>
    <scope>NUCLEOTIDE SEQUENCE</scope>
</reference>
<dbReference type="GO" id="GO:0006397">
    <property type="term" value="P:mRNA processing"/>
    <property type="evidence" value="ECO:0007669"/>
    <property type="project" value="UniProtKB-KW"/>
</dbReference>
<dbReference type="Pfam" id="PF01416">
    <property type="entry name" value="PseudoU_synth_1"/>
    <property type="match status" value="1"/>
</dbReference>
<protein>
    <recommendedName>
        <fullName evidence="13">Pseudouridylate synthase 1 homolog</fullName>
        <ecNumber evidence="12">5.4.99.12</ecNumber>
    </recommendedName>
    <alternativeName>
        <fullName evidence="14">tRNA pseudouridine synthase 1</fullName>
    </alternativeName>
    <alternativeName>
        <fullName evidence="17">tRNA pseudouridine(38-40) synthase</fullName>
    </alternativeName>
    <alternativeName>
        <fullName evidence="15">tRNA pseudouridylate synthase I</fullName>
    </alternativeName>
    <alternativeName>
        <fullName evidence="16">tRNA-uridine isomerase I</fullName>
    </alternativeName>
</protein>
<evidence type="ECO:0000256" key="7">
    <source>
        <dbReference type="ARBA" id="ARBA00023242"/>
    </source>
</evidence>
<dbReference type="AlphaFoldDB" id="A0A0A9W1T9"/>
<comment type="catalytic activity">
    <reaction evidence="1">
        <text>a uridine in mRNA = a pseudouridine in mRNA</text>
        <dbReference type="Rhea" id="RHEA:56644"/>
        <dbReference type="Rhea" id="RHEA-COMP:14658"/>
        <dbReference type="Rhea" id="RHEA-COMP:14659"/>
        <dbReference type="ChEBI" id="CHEBI:65314"/>
        <dbReference type="ChEBI" id="CHEBI:65315"/>
    </reaction>
</comment>
<comment type="similarity">
    <text evidence="3">Belongs to the tRNA pseudouridine synthase TruA family.</text>
</comment>
<dbReference type="InterPro" id="IPR020103">
    <property type="entry name" value="PsdUridine_synth_cat_dom_sf"/>
</dbReference>
<evidence type="ECO:0000256" key="12">
    <source>
        <dbReference type="ARBA" id="ARBA00066509"/>
    </source>
</evidence>
<evidence type="ECO:0000259" key="21">
    <source>
        <dbReference type="Pfam" id="PF01416"/>
    </source>
</evidence>
<dbReference type="GO" id="GO:0160147">
    <property type="term" value="F:tRNA pseudouridine(38-40) synthase activity"/>
    <property type="evidence" value="ECO:0007669"/>
    <property type="project" value="UniProtKB-EC"/>
</dbReference>
<accession>A0A0A9W1T9</accession>
<dbReference type="Gene3D" id="3.30.70.660">
    <property type="entry name" value="Pseudouridine synthase I, catalytic domain, C-terminal subdomain"/>
    <property type="match status" value="1"/>
</dbReference>
<evidence type="ECO:0000256" key="20">
    <source>
        <dbReference type="SAM" id="MobiDB-lite"/>
    </source>
</evidence>
<evidence type="ECO:0000256" key="14">
    <source>
        <dbReference type="ARBA" id="ARBA00075153"/>
    </source>
</evidence>
<dbReference type="GO" id="GO:0031119">
    <property type="term" value="P:tRNA pseudouridine synthesis"/>
    <property type="evidence" value="ECO:0007669"/>
    <property type="project" value="InterPro"/>
</dbReference>
<evidence type="ECO:0000256" key="18">
    <source>
        <dbReference type="PIRSR" id="PIRSR641708-1"/>
    </source>
</evidence>
<evidence type="ECO:0000256" key="8">
    <source>
        <dbReference type="ARBA" id="ARBA00036943"/>
    </source>
</evidence>
<comment type="subunit">
    <text evidence="11">Monomer. Forms a complex with RARG and the SRA1 RNA in the nucleus.</text>
</comment>
<evidence type="ECO:0000256" key="15">
    <source>
        <dbReference type="ARBA" id="ARBA00079087"/>
    </source>
</evidence>
<dbReference type="InterPro" id="IPR001406">
    <property type="entry name" value="PsdUridine_synth_TruA"/>
</dbReference>
<evidence type="ECO:0000256" key="13">
    <source>
        <dbReference type="ARBA" id="ARBA00068582"/>
    </source>
</evidence>
<evidence type="ECO:0000256" key="19">
    <source>
        <dbReference type="PIRSR" id="PIRSR641708-2"/>
    </source>
</evidence>
<evidence type="ECO:0000256" key="11">
    <source>
        <dbReference type="ARBA" id="ARBA00064589"/>
    </source>
</evidence>
<evidence type="ECO:0000256" key="10">
    <source>
        <dbReference type="ARBA" id="ARBA00053709"/>
    </source>
</evidence>
<feature type="binding site" evidence="19">
    <location>
        <position position="180"/>
    </location>
    <ligand>
        <name>substrate</name>
    </ligand>
</feature>
<evidence type="ECO:0000256" key="5">
    <source>
        <dbReference type="ARBA" id="ARBA00022694"/>
    </source>
</evidence>
<dbReference type="EMBL" id="GBHO01044774">
    <property type="protein sequence ID" value="JAF98829.1"/>
    <property type="molecule type" value="Transcribed_RNA"/>
</dbReference>
<keyword evidence="6" id="KW-0413">Isomerase</keyword>
<comment type="catalytic activity">
    <reaction evidence="8">
        <text>a uridine in tRNA = a pseudouridine in tRNA</text>
        <dbReference type="Rhea" id="RHEA:54572"/>
        <dbReference type="Rhea" id="RHEA-COMP:13339"/>
        <dbReference type="Rhea" id="RHEA-COMP:13934"/>
        <dbReference type="ChEBI" id="CHEBI:65314"/>
        <dbReference type="ChEBI" id="CHEBI:65315"/>
    </reaction>
</comment>
<feature type="domain" description="Pseudouridine synthase I TruA alpha/beta" evidence="21">
    <location>
        <begin position="216"/>
        <end position="319"/>
    </location>
</feature>
<dbReference type="GO" id="GO:1990481">
    <property type="term" value="P:mRNA pseudouridine synthesis"/>
    <property type="evidence" value="ECO:0007669"/>
    <property type="project" value="TreeGrafter"/>
</dbReference>
<dbReference type="SUPFAM" id="SSF55120">
    <property type="entry name" value="Pseudouridine synthase"/>
    <property type="match status" value="1"/>
</dbReference>
<feature type="region of interest" description="Disordered" evidence="20">
    <location>
        <begin position="28"/>
        <end position="60"/>
    </location>
</feature>
<comment type="subcellular location">
    <subcellularLocation>
        <location evidence="2">Nucleus</location>
    </subcellularLocation>
</comment>
<feature type="compositionally biased region" description="Basic and acidic residues" evidence="20">
    <location>
        <begin position="41"/>
        <end position="60"/>
    </location>
</feature>
<dbReference type="FunFam" id="3.30.70.580:FF:000002">
    <property type="entry name" value="tRNA pseudouridine synthase"/>
    <property type="match status" value="1"/>
</dbReference>
<evidence type="ECO:0000256" key="6">
    <source>
        <dbReference type="ARBA" id="ARBA00023235"/>
    </source>
</evidence>
<evidence type="ECO:0000256" key="9">
    <source>
        <dbReference type="ARBA" id="ARBA00052184"/>
    </source>
</evidence>
<keyword evidence="4" id="KW-0507">mRNA processing</keyword>
<dbReference type="CDD" id="cd02568">
    <property type="entry name" value="PseudoU_synth_PUS1_PUS2"/>
    <property type="match status" value="1"/>
</dbReference>
<gene>
    <name evidence="22" type="primary">Pus1_1</name>
    <name evidence="22" type="ORF">CM83_76382</name>
</gene>
<dbReference type="InterPro" id="IPR020094">
    <property type="entry name" value="TruA/RsuA/RluB/E/F_N"/>
</dbReference>
<dbReference type="GO" id="GO:0003723">
    <property type="term" value="F:RNA binding"/>
    <property type="evidence" value="ECO:0007669"/>
    <property type="project" value="InterPro"/>
</dbReference>
<dbReference type="NCBIfam" id="TIGR00071">
    <property type="entry name" value="hisT_truA"/>
    <property type="match status" value="1"/>
</dbReference>
<dbReference type="FunFam" id="3.30.70.660:FF:000002">
    <property type="entry name" value="tRNA pseudouridine synthase"/>
    <property type="match status" value="1"/>
</dbReference>
<dbReference type="Gene3D" id="3.30.70.580">
    <property type="entry name" value="Pseudouridine synthase I, catalytic domain, N-terminal subdomain"/>
    <property type="match status" value="1"/>
</dbReference>
<evidence type="ECO:0000256" key="1">
    <source>
        <dbReference type="ARBA" id="ARBA00001166"/>
    </source>
</evidence>
<evidence type="ECO:0000256" key="16">
    <source>
        <dbReference type="ARBA" id="ARBA00080849"/>
    </source>
</evidence>
<dbReference type="PANTHER" id="PTHR11142:SF4">
    <property type="entry name" value="PSEUDOURIDYLATE SYNTHASE 1 HOMOLOG"/>
    <property type="match status" value="1"/>
</dbReference>
<evidence type="ECO:0000256" key="3">
    <source>
        <dbReference type="ARBA" id="ARBA00009375"/>
    </source>
</evidence>